<proteinExistence type="predicted"/>
<dbReference type="EMBL" id="AWWV01007299">
    <property type="protein sequence ID" value="OMO97027.1"/>
    <property type="molecule type" value="Genomic_DNA"/>
</dbReference>
<protein>
    <submittedName>
        <fullName evidence="2">Uncharacterized protein</fullName>
    </submittedName>
</protein>
<comment type="caution">
    <text evidence="2">The sequence shown here is derived from an EMBL/GenBank/DDBJ whole genome shotgun (WGS) entry which is preliminary data.</text>
</comment>
<evidence type="ECO:0000313" key="2">
    <source>
        <dbReference type="EMBL" id="OMO97027.1"/>
    </source>
</evidence>
<gene>
    <name evidence="2" type="ORF">CCACVL1_04700</name>
</gene>
<reference evidence="2 3" key="1">
    <citation type="submission" date="2013-09" db="EMBL/GenBank/DDBJ databases">
        <title>Corchorus capsularis genome sequencing.</title>
        <authorList>
            <person name="Alam M."/>
            <person name="Haque M.S."/>
            <person name="Islam M.S."/>
            <person name="Emdad E.M."/>
            <person name="Islam M.M."/>
            <person name="Ahmed B."/>
            <person name="Halim A."/>
            <person name="Hossen Q.M.M."/>
            <person name="Hossain M.Z."/>
            <person name="Ahmed R."/>
            <person name="Khan M.M."/>
            <person name="Islam R."/>
            <person name="Rashid M.M."/>
            <person name="Khan S.A."/>
            <person name="Rahman M.S."/>
            <person name="Alam M."/>
        </authorList>
    </citation>
    <scope>NUCLEOTIDE SEQUENCE [LARGE SCALE GENOMIC DNA]</scope>
    <source>
        <strain evidence="3">cv. CVL-1</strain>
        <tissue evidence="2">Whole seedling</tissue>
    </source>
</reference>
<feature type="non-terminal residue" evidence="2">
    <location>
        <position position="1"/>
    </location>
</feature>
<sequence>VTSWQTHKGSLISKSSSGTIGLLS</sequence>
<dbReference type="Gramene" id="OMO97027">
    <property type="protein sequence ID" value="OMO97027"/>
    <property type="gene ID" value="CCACVL1_04700"/>
</dbReference>
<evidence type="ECO:0000313" key="3">
    <source>
        <dbReference type="Proteomes" id="UP000188268"/>
    </source>
</evidence>
<name>A0A1R3JQN6_COCAP</name>
<organism evidence="2 3">
    <name type="scientific">Corchorus capsularis</name>
    <name type="common">Jute</name>
    <dbReference type="NCBI Taxonomy" id="210143"/>
    <lineage>
        <taxon>Eukaryota</taxon>
        <taxon>Viridiplantae</taxon>
        <taxon>Streptophyta</taxon>
        <taxon>Embryophyta</taxon>
        <taxon>Tracheophyta</taxon>
        <taxon>Spermatophyta</taxon>
        <taxon>Magnoliopsida</taxon>
        <taxon>eudicotyledons</taxon>
        <taxon>Gunneridae</taxon>
        <taxon>Pentapetalae</taxon>
        <taxon>rosids</taxon>
        <taxon>malvids</taxon>
        <taxon>Malvales</taxon>
        <taxon>Malvaceae</taxon>
        <taxon>Grewioideae</taxon>
        <taxon>Apeibeae</taxon>
        <taxon>Corchorus</taxon>
    </lineage>
</organism>
<accession>A0A1R3JQN6</accession>
<keyword evidence="3" id="KW-1185">Reference proteome</keyword>
<dbReference type="Proteomes" id="UP000188268">
    <property type="component" value="Unassembled WGS sequence"/>
</dbReference>
<evidence type="ECO:0000256" key="1">
    <source>
        <dbReference type="SAM" id="MobiDB-lite"/>
    </source>
</evidence>
<feature type="region of interest" description="Disordered" evidence="1">
    <location>
        <begin position="1"/>
        <end position="24"/>
    </location>
</feature>
<dbReference type="AlphaFoldDB" id="A0A1R3JQN6"/>